<gene>
    <name evidence="2" type="ORF">A3H60_02615</name>
</gene>
<evidence type="ECO:0000313" key="2">
    <source>
        <dbReference type="EMBL" id="OHB10326.1"/>
    </source>
</evidence>
<feature type="transmembrane region" description="Helical" evidence="1">
    <location>
        <begin position="6"/>
        <end position="23"/>
    </location>
</feature>
<name>A0A1G2ULQ8_9BACT</name>
<keyword evidence="1" id="KW-0812">Transmembrane</keyword>
<dbReference type="Proteomes" id="UP000177202">
    <property type="component" value="Unassembled WGS sequence"/>
</dbReference>
<proteinExistence type="predicted"/>
<accession>A0A1G2ULQ8</accession>
<evidence type="ECO:0000256" key="1">
    <source>
        <dbReference type="SAM" id="Phobius"/>
    </source>
</evidence>
<protein>
    <submittedName>
        <fullName evidence="2">Uncharacterized protein</fullName>
    </submittedName>
</protein>
<organism evidence="2 3">
    <name type="scientific">Candidatus Zambryskibacteria bacterium RIFCSPLOWO2_02_FULL_44_12b</name>
    <dbReference type="NCBI Taxonomy" id="1802772"/>
    <lineage>
        <taxon>Bacteria</taxon>
        <taxon>Candidatus Zambryskiibacteriota</taxon>
    </lineage>
</organism>
<dbReference type="STRING" id="1802772.A3H60_02615"/>
<keyword evidence="1" id="KW-1133">Transmembrane helix</keyword>
<sequence length="70" mass="8396">MKRGFISWLILIIIALALLKYFFNWSIFEAIESEKGRNTVLYIRDVLNTSWAYIKVPVIYVWQKIMELIL</sequence>
<dbReference type="EMBL" id="MHWP01000017">
    <property type="protein sequence ID" value="OHB10326.1"/>
    <property type="molecule type" value="Genomic_DNA"/>
</dbReference>
<dbReference type="AlphaFoldDB" id="A0A1G2ULQ8"/>
<comment type="caution">
    <text evidence="2">The sequence shown here is derived from an EMBL/GenBank/DDBJ whole genome shotgun (WGS) entry which is preliminary data.</text>
</comment>
<keyword evidence="1" id="KW-0472">Membrane</keyword>
<reference evidence="2 3" key="1">
    <citation type="journal article" date="2016" name="Nat. Commun.">
        <title>Thousands of microbial genomes shed light on interconnected biogeochemical processes in an aquifer system.</title>
        <authorList>
            <person name="Anantharaman K."/>
            <person name="Brown C.T."/>
            <person name="Hug L.A."/>
            <person name="Sharon I."/>
            <person name="Castelle C.J."/>
            <person name="Probst A.J."/>
            <person name="Thomas B.C."/>
            <person name="Singh A."/>
            <person name="Wilkins M.J."/>
            <person name="Karaoz U."/>
            <person name="Brodie E.L."/>
            <person name="Williams K.H."/>
            <person name="Hubbard S.S."/>
            <person name="Banfield J.F."/>
        </authorList>
    </citation>
    <scope>NUCLEOTIDE SEQUENCE [LARGE SCALE GENOMIC DNA]</scope>
</reference>
<evidence type="ECO:0000313" key="3">
    <source>
        <dbReference type="Proteomes" id="UP000177202"/>
    </source>
</evidence>